<organism evidence="1 2">
    <name type="scientific">Polarella glacialis</name>
    <name type="common">Dinoflagellate</name>
    <dbReference type="NCBI Taxonomy" id="89957"/>
    <lineage>
        <taxon>Eukaryota</taxon>
        <taxon>Sar</taxon>
        <taxon>Alveolata</taxon>
        <taxon>Dinophyceae</taxon>
        <taxon>Suessiales</taxon>
        <taxon>Suessiaceae</taxon>
        <taxon>Polarella</taxon>
    </lineage>
</organism>
<proteinExistence type="predicted"/>
<gene>
    <name evidence="1" type="ORF">PGLA1383_LOCUS5241</name>
</gene>
<comment type="caution">
    <text evidence="1">The sequence shown here is derived from an EMBL/GenBank/DDBJ whole genome shotgun (WGS) entry which is preliminary data.</text>
</comment>
<dbReference type="Proteomes" id="UP000654075">
    <property type="component" value="Unassembled WGS sequence"/>
</dbReference>
<dbReference type="EMBL" id="CAJNNV010002027">
    <property type="protein sequence ID" value="CAE8586367.1"/>
    <property type="molecule type" value="Genomic_DNA"/>
</dbReference>
<protein>
    <submittedName>
        <fullName evidence="1">Uncharacterized protein</fullName>
    </submittedName>
</protein>
<name>A0A813DEQ0_POLGL</name>
<dbReference type="AlphaFoldDB" id="A0A813DEQ0"/>
<accession>A0A813DEQ0</accession>
<evidence type="ECO:0000313" key="2">
    <source>
        <dbReference type="Proteomes" id="UP000654075"/>
    </source>
</evidence>
<feature type="non-terminal residue" evidence="1">
    <location>
        <position position="1"/>
    </location>
</feature>
<reference evidence="1" key="1">
    <citation type="submission" date="2021-02" db="EMBL/GenBank/DDBJ databases">
        <authorList>
            <person name="Dougan E. K."/>
            <person name="Rhodes N."/>
            <person name="Thang M."/>
            <person name="Chan C."/>
        </authorList>
    </citation>
    <scope>NUCLEOTIDE SEQUENCE</scope>
</reference>
<keyword evidence="2" id="KW-1185">Reference proteome</keyword>
<sequence length="62" mass="7251">MRRCPKESAHPAHSWQTDLSTAQQGIHELSLLSQRLAQRLVQLRAPESEQQLNDERRQQHQP</sequence>
<evidence type="ECO:0000313" key="1">
    <source>
        <dbReference type="EMBL" id="CAE8586367.1"/>
    </source>
</evidence>